<reference evidence="1 2" key="1">
    <citation type="submission" date="2021-06" db="EMBL/GenBank/DDBJ databases">
        <title>Caerostris extrusa draft genome.</title>
        <authorList>
            <person name="Kono N."/>
            <person name="Arakawa K."/>
        </authorList>
    </citation>
    <scope>NUCLEOTIDE SEQUENCE [LARGE SCALE GENOMIC DNA]</scope>
</reference>
<keyword evidence="2" id="KW-1185">Reference proteome</keyword>
<gene>
    <name evidence="1" type="ORF">CEXT_506731</name>
</gene>
<dbReference type="Proteomes" id="UP001054945">
    <property type="component" value="Unassembled WGS sequence"/>
</dbReference>
<sequence>MEVELFEGNEIQSMILVLSEECLIFMYLLSGWRLLGNTKKLPNALLPFSKMEVELFEGNGNPVHDSGTLRNVW</sequence>
<organism evidence="1 2">
    <name type="scientific">Caerostris extrusa</name>
    <name type="common">Bark spider</name>
    <name type="synonym">Caerostris bankana</name>
    <dbReference type="NCBI Taxonomy" id="172846"/>
    <lineage>
        <taxon>Eukaryota</taxon>
        <taxon>Metazoa</taxon>
        <taxon>Ecdysozoa</taxon>
        <taxon>Arthropoda</taxon>
        <taxon>Chelicerata</taxon>
        <taxon>Arachnida</taxon>
        <taxon>Araneae</taxon>
        <taxon>Araneomorphae</taxon>
        <taxon>Entelegynae</taxon>
        <taxon>Araneoidea</taxon>
        <taxon>Araneidae</taxon>
        <taxon>Caerostris</taxon>
    </lineage>
</organism>
<evidence type="ECO:0000313" key="1">
    <source>
        <dbReference type="EMBL" id="GIY77390.1"/>
    </source>
</evidence>
<evidence type="ECO:0000313" key="2">
    <source>
        <dbReference type="Proteomes" id="UP001054945"/>
    </source>
</evidence>
<proteinExistence type="predicted"/>
<protein>
    <submittedName>
        <fullName evidence="1">Uncharacterized protein</fullName>
    </submittedName>
</protein>
<name>A0AAV4W5N9_CAEEX</name>
<dbReference type="AlphaFoldDB" id="A0AAV4W5N9"/>
<comment type="caution">
    <text evidence="1">The sequence shown here is derived from an EMBL/GenBank/DDBJ whole genome shotgun (WGS) entry which is preliminary data.</text>
</comment>
<accession>A0AAV4W5N9</accession>
<dbReference type="EMBL" id="BPLR01015616">
    <property type="protein sequence ID" value="GIY77390.1"/>
    <property type="molecule type" value="Genomic_DNA"/>
</dbReference>